<evidence type="ECO:0000256" key="1">
    <source>
        <dbReference type="ARBA" id="ARBA00006432"/>
    </source>
</evidence>
<dbReference type="InterPro" id="IPR045851">
    <property type="entry name" value="AMP-bd_C_sf"/>
</dbReference>
<proteinExistence type="inferred from homology"/>
<dbReference type="PANTHER" id="PTHR43201">
    <property type="entry name" value="ACYL-COA SYNTHETASE"/>
    <property type="match status" value="1"/>
</dbReference>
<dbReference type="InterPro" id="IPR042099">
    <property type="entry name" value="ANL_N_sf"/>
</dbReference>
<dbReference type="InterPro" id="IPR025110">
    <property type="entry name" value="AMP-bd_C"/>
</dbReference>
<comment type="similarity">
    <text evidence="1">Belongs to the ATP-dependent AMP-binding enzyme family.</text>
</comment>
<dbReference type="Gene3D" id="3.40.50.12780">
    <property type="entry name" value="N-terminal domain of ligase-like"/>
    <property type="match status" value="1"/>
</dbReference>
<feature type="domain" description="AMP-binding enzyme C-terminal" evidence="4">
    <location>
        <begin position="461"/>
        <end position="537"/>
    </location>
</feature>
<dbReference type="GO" id="GO:0006631">
    <property type="term" value="P:fatty acid metabolic process"/>
    <property type="evidence" value="ECO:0007669"/>
    <property type="project" value="TreeGrafter"/>
</dbReference>
<evidence type="ECO:0000256" key="2">
    <source>
        <dbReference type="ARBA" id="ARBA00022598"/>
    </source>
</evidence>
<comment type="caution">
    <text evidence="5">The sequence shown here is derived from an EMBL/GenBank/DDBJ whole genome shotgun (WGS) entry which is preliminary data.</text>
</comment>
<sequence>MNHSDPAGTPGYDPTAYRAVFESRFTYWAGFERNTHRYARSRAMHDPASGRDWTYAELGAEVEALAAGLAASGVRAGDLVAYQLFNTPEFALLYLATQRLGAIGSPINFRLAPGETAHVLSTGRPRAFVYDTAVAENAARALSLADHAPELLVHVPSGAAGDAPLPGSVAFGDVVERGRDAAPLPAPDGGVYAETTRLYTSGTTGMPKGVPLNNATEVLSAHDVIMHFPLSPEDRTLNMTPWFHRGGLYAGGPNPVFYIGGETVPLRHFDADTVLDLVQERGITFLIGAPTNLERLADAQESAARDLSSLRGIVTMGAPLDRAACLRYQRVLTERIFNGYGTTEAFWNTFLRPADLPDHAGSAGRASTDDDVAVVKVYEDGRAAPGDLAAKDGQEIGEVIVRSPKSGYGYTGRPDEEAANFRDGWLYIGDLATWDEDEYVTIVGRRDDMILSGGENVHPVQVEEVLGEHPGVADSAVVGLPDPEWGQLVTAYVVRKDPALTVDDCEKHCRAHPMLAAYKRPRAYRFVDALPTTATGKKIHYQLREQVAADAAAGLIERVTR</sequence>
<evidence type="ECO:0000313" key="6">
    <source>
        <dbReference type="Proteomes" id="UP000670475"/>
    </source>
</evidence>
<dbReference type="EMBL" id="JAGIQL010000067">
    <property type="protein sequence ID" value="MBP0459290.1"/>
    <property type="molecule type" value="Genomic_DNA"/>
</dbReference>
<evidence type="ECO:0000313" key="5">
    <source>
        <dbReference type="EMBL" id="MBP0459290.1"/>
    </source>
</evidence>
<dbReference type="PANTHER" id="PTHR43201:SF5">
    <property type="entry name" value="MEDIUM-CHAIN ACYL-COA LIGASE ACSF2, MITOCHONDRIAL"/>
    <property type="match status" value="1"/>
</dbReference>
<evidence type="ECO:0000259" key="4">
    <source>
        <dbReference type="Pfam" id="PF13193"/>
    </source>
</evidence>
<feature type="domain" description="AMP-dependent synthetase/ligase" evidence="3">
    <location>
        <begin position="31"/>
        <end position="410"/>
    </location>
</feature>
<name>A0A940MFY4_9ACTN</name>
<dbReference type="Proteomes" id="UP000670475">
    <property type="component" value="Unassembled WGS sequence"/>
</dbReference>
<keyword evidence="6" id="KW-1185">Reference proteome</keyword>
<keyword evidence="2" id="KW-0436">Ligase</keyword>
<dbReference type="RefSeq" id="WP_209341027.1">
    <property type="nucleotide sequence ID" value="NZ_JAGIQL010000067.1"/>
</dbReference>
<dbReference type="AlphaFoldDB" id="A0A940MFY4"/>
<organism evidence="5 6">
    <name type="scientific">Streptomyces montanisoli</name>
    <dbReference type="NCBI Taxonomy" id="2798581"/>
    <lineage>
        <taxon>Bacteria</taxon>
        <taxon>Bacillati</taxon>
        <taxon>Actinomycetota</taxon>
        <taxon>Actinomycetes</taxon>
        <taxon>Kitasatosporales</taxon>
        <taxon>Streptomycetaceae</taxon>
        <taxon>Streptomyces</taxon>
    </lineage>
</organism>
<dbReference type="Pfam" id="PF00501">
    <property type="entry name" value="AMP-binding"/>
    <property type="match status" value="1"/>
</dbReference>
<evidence type="ECO:0000259" key="3">
    <source>
        <dbReference type="Pfam" id="PF00501"/>
    </source>
</evidence>
<dbReference type="SUPFAM" id="SSF56801">
    <property type="entry name" value="Acetyl-CoA synthetase-like"/>
    <property type="match status" value="1"/>
</dbReference>
<dbReference type="Pfam" id="PF13193">
    <property type="entry name" value="AMP-binding_C"/>
    <property type="match status" value="1"/>
</dbReference>
<gene>
    <name evidence="5" type="ORF">JFN87_17520</name>
</gene>
<accession>A0A940MFY4</accession>
<reference evidence="5" key="1">
    <citation type="submission" date="2021-03" db="EMBL/GenBank/DDBJ databases">
        <title>Whole genome sequence of Streptomyces bomunensis MMS17-BM035.</title>
        <authorList>
            <person name="Lee J.H."/>
        </authorList>
    </citation>
    <scope>NUCLEOTIDE SEQUENCE</scope>
    <source>
        <strain evidence="5">MMS17-BM035</strain>
    </source>
</reference>
<dbReference type="Gene3D" id="3.30.300.30">
    <property type="match status" value="1"/>
</dbReference>
<protein>
    <submittedName>
        <fullName evidence="5">AMP-binding protein</fullName>
    </submittedName>
</protein>
<dbReference type="InterPro" id="IPR000873">
    <property type="entry name" value="AMP-dep_synth/lig_dom"/>
</dbReference>
<dbReference type="GO" id="GO:0031956">
    <property type="term" value="F:medium-chain fatty acid-CoA ligase activity"/>
    <property type="evidence" value="ECO:0007669"/>
    <property type="project" value="TreeGrafter"/>
</dbReference>